<organism evidence="5 6">
    <name type="scientific">Myodes glareolus</name>
    <name type="common">Bank vole</name>
    <name type="synonym">Clethrionomys glareolus</name>
    <dbReference type="NCBI Taxonomy" id="447135"/>
    <lineage>
        <taxon>Eukaryota</taxon>
        <taxon>Metazoa</taxon>
        <taxon>Chordata</taxon>
        <taxon>Craniata</taxon>
        <taxon>Vertebrata</taxon>
        <taxon>Euteleostomi</taxon>
        <taxon>Mammalia</taxon>
        <taxon>Eutheria</taxon>
        <taxon>Euarchontoglires</taxon>
        <taxon>Glires</taxon>
        <taxon>Rodentia</taxon>
        <taxon>Myomorpha</taxon>
        <taxon>Muroidea</taxon>
        <taxon>Cricetidae</taxon>
        <taxon>Arvicolinae</taxon>
        <taxon>Myodes</taxon>
    </lineage>
</organism>
<dbReference type="InterPro" id="IPR002132">
    <property type="entry name" value="Ribosomal_uL5"/>
</dbReference>
<proteinExistence type="inferred from homology"/>
<sequence>MGICVGESGGRRTQAAKVLEQLRRNEKIADCSLHSLSVSQGGLKGRECELWKNNFSHTGNLGFGIQAHIDLGIKYDPSIGIYGLDYYVVLGRPGFSITDKKLRTGCIGTGLYFLTQSSVEIHRLAPPTFRCNL</sequence>
<dbReference type="Pfam" id="PF00673">
    <property type="entry name" value="Ribosomal_L5_C"/>
    <property type="match status" value="1"/>
</dbReference>
<protein>
    <recommendedName>
        <fullName evidence="4">Large ribosomal subunit protein uL5 C-terminal domain-containing protein</fullName>
    </recommendedName>
</protein>
<dbReference type="InterPro" id="IPR031309">
    <property type="entry name" value="Ribosomal_uL5_C"/>
</dbReference>
<comment type="caution">
    <text evidence="5">The sequence shown here is derived from an EMBL/GenBank/DDBJ whole genome shotgun (WGS) entry which is preliminary data.</text>
</comment>
<dbReference type="GO" id="GO:0003735">
    <property type="term" value="F:structural constituent of ribosome"/>
    <property type="evidence" value="ECO:0007669"/>
    <property type="project" value="InterPro"/>
</dbReference>
<dbReference type="GO" id="GO:0006412">
    <property type="term" value="P:translation"/>
    <property type="evidence" value="ECO:0007669"/>
    <property type="project" value="InterPro"/>
</dbReference>
<gene>
    <name evidence="5" type="ORF">U0070_018142</name>
</gene>
<dbReference type="SUPFAM" id="SSF55282">
    <property type="entry name" value="RL5-like"/>
    <property type="match status" value="1"/>
</dbReference>
<evidence type="ECO:0000256" key="3">
    <source>
        <dbReference type="ARBA" id="ARBA00023274"/>
    </source>
</evidence>
<dbReference type="InterPro" id="IPR022803">
    <property type="entry name" value="Ribosomal_uL5_dom_sf"/>
</dbReference>
<evidence type="ECO:0000256" key="1">
    <source>
        <dbReference type="ARBA" id="ARBA00008553"/>
    </source>
</evidence>
<evidence type="ECO:0000259" key="4">
    <source>
        <dbReference type="Pfam" id="PF00673"/>
    </source>
</evidence>
<evidence type="ECO:0000313" key="6">
    <source>
        <dbReference type="Proteomes" id="UP001488838"/>
    </source>
</evidence>
<dbReference type="AlphaFoldDB" id="A0AAW0HYP0"/>
<name>A0AAW0HYP0_MYOGA</name>
<dbReference type="Proteomes" id="UP001488838">
    <property type="component" value="Unassembled WGS sequence"/>
</dbReference>
<dbReference type="EMBL" id="JBBHLL010000279">
    <property type="protein sequence ID" value="KAK7807151.1"/>
    <property type="molecule type" value="Genomic_DNA"/>
</dbReference>
<comment type="similarity">
    <text evidence="1">Belongs to the universal ribosomal protein uL5 family.</text>
</comment>
<dbReference type="PANTHER" id="PTHR11994">
    <property type="entry name" value="60S RIBOSOMAL PROTEIN L11-RELATED"/>
    <property type="match status" value="1"/>
</dbReference>
<dbReference type="GO" id="GO:1990904">
    <property type="term" value="C:ribonucleoprotein complex"/>
    <property type="evidence" value="ECO:0007669"/>
    <property type="project" value="UniProtKB-KW"/>
</dbReference>
<accession>A0AAW0HYP0</accession>
<reference evidence="5 6" key="1">
    <citation type="journal article" date="2023" name="bioRxiv">
        <title>Conserved and derived expression patterns and positive selection on dental genes reveal complex evolutionary context of ever-growing rodent molars.</title>
        <authorList>
            <person name="Calamari Z.T."/>
            <person name="Song A."/>
            <person name="Cohen E."/>
            <person name="Akter M."/>
            <person name="Roy R.D."/>
            <person name="Hallikas O."/>
            <person name="Christensen M.M."/>
            <person name="Li P."/>
            <person name="Marangoni P."/>
            <person name="Jernvall J."/>
            <person name="Klein O.D."/>
        </authorList>
    </citation>
    <scope>NUCLEOTIDE SEQUENCE [LARGE SCALE GENOMIC DNA]</scope>
    <source>
        <strain evidence="5">V071</strain>
    </source>
</reference>
<dbReference type="Gene3D" id="3.30.1440.10">
    <property type="match status" value="1"/>
</dbReference>
<keyword evidence="3" id="KW-0687">Ribonucleoprotein</keyword>
<dbReference type="GO" id="GO:0005840">
    <property type="term" value="C:ribosome"/>
    <property type="evidence" value="ECO:0007669"/>
    <property type="project" value="UniProtKB-KW"/>
</dbReference>
<keyword evidence="2" id="KW-0689">Ribosomal protein</keyword>
<feature type="domain" description="Large ribosomal subunit protein uL5 C-terminal" evidence="4">
    <location>
        <begin position="52"/>
        <end position="103"/>
    </location>
</feature>
<evidence type="ECO:0000256" key="2">
    <source>
        <dbReference type="ARBA" id="ARBA00022980"/>
    </source>
</evidence>
<evidence type="ECO:0000313" key="5">
    <source>
        <dbReference type="EMBL" id="KAK7807151.1"/>
    </source>
</evidence>
<keyword evidence="6" id="KW-1185">Reference proteome</keyword>